<name>A0A1I1K172_9RHOB</name>
<accession>A0A1I1K172</accession>
<evidence type="ECO:0000313" key="3">
    <source>
        <dbReference type="Proteomes" id="UP000198728"/>
    </source>
</evidence>
<gene>
    <name evidence="2" type="ORF">SAMN04488094_10615</name>
</gene>
<evidence type="ECO:0000313" key="2">
    <source>
        <dbReference type="EMBL" id="SFC54584.1"/>
    </source>
</evidence>
<sequence>MLTSDLETSRRPWPLPALADLPVPLLPLQPVLYRIVRRVARLHPELFDRLGPHQRTDFVIDLTDLPLALHLRPNPRALLLRAVRKDRLPPHRAHIAGDVFTLLRLLDADVDGDAIFFSRELVISGDTEAVVTLRNALDDVEGSIAEDVAKMFGAPGRFALSQLRGLADTNDHNDGMTE</sequence>
<dbReference type="SUPFAM" id="SSF55718">
    <property type="entry name" value="SCP-like"/>
    <property type="match status" value="1"/>
</dbReference>
<dbReference type="Pfam" id="PF02036">
    <property type="entry name" value="SCP2"/>
    <property type="match status" value="1"/>
</dbReference>
<dbReference type="InterPro" id="IPR003033">
    <property type="entry name" value="SCP2_sterol-bd_dom"/>
</dbReference>
<dbReference type="RefSeq" id="WP_093360838.1">
    <property type="nucleotide sequence ID" value="NZ_FOLG01000006.1"/>
</dbReference>
<protein>
    <submittedName>
        <fullName evidence="2">Predicted lipid carrier protein YhbT, contains SCP2 domain</fullName>
    </submittedName>
</protein>
<dbReference type="OrthoDB" id="8479080at2"/>
<reference evidence="2 3" key="1">
    <citation type="submission" date="2016-10" db="EMBL/GenBank/DDBJ databases">
        <authorList>
            <person name="de Groot N.N."/>
        </authorList>
    </citation>
    <scope>NUCLEOTIDE SEQUENCE [LARGE SCALE GENOMIC DNA]</scope>
    <source>
        <strain evidence="2 3">DSM 19548</strain>
    </source>
</reference>
<evidence type="ECO:0000259" key="1">
    <source>
        <dbReference type="Pfam" id="PF02036"/>
    </source>
</evidence>
<feature type="domain" description="SCP2" evidence="1">
    <location>
        <begin position="49"/>
        <end position="138"/>
    </location>
</feature>
<organism evidence="2 3">
    <name type="scientific">Tropicimonas isoalkanivorans</name>
    <dbReference type="NCBI Taxonomy" id="441112"/>
    <lineage>
        <taxon>Bacteria</taxon>
        <taxon>Pseudomonadati</taxon>
        <taxon>Pseudomonadota</taxon>
        <taxon>Alphaproteobacteria</taxon>
        <taxon>Rhodobacterales</taxon>
        <taxon>Roseobacteraceae</taxon>
        <taxon>Tropicimonas</taxon>
    </lineage>
</organism>
<keyword evidence="3" id="KW-1185">Reference proteome</keyword>
<dbReference type="Proteomes" id="UP000198728">
    <property type="component" value="Unassembled WGS sequence"/>
</dbReference>
<dbReference type="InterPro" id="IPR036527">
    <property type="entry name" value="SCP2_sterol-bd_dom_sf"/>
</dbReference>
<dbReference type="EMBL" id="FOLG01000006">
    <property type="protein sequence ID" value="SFC54584.1"/>
    <property type="molecule type" value="Genomic_DNA"/>
</dbReference>
<proteinExistence type="predicted"/>
<dbReference type="AlphaFoldDB" id="A0A1I1K172"/>
<dbReference type="STRING" id="441112.SAMN04488094_10615"/>